<dbReference type="EnsemblProtists" id="HpaT803038">
    <property type="protein sequence ID" value="HpaP803038"/>
    <property type="gene ID" value="HpaG803038"/>
</dbReference>
<dbReference type="EMBL" id="JH598048">
    <property type="status" value="NOT_ANNOTATED_CDS"/>
    <property type="molecule type" value="Genomic_DNA"/>
</dbReference>
<accession>M4B9S8</accession>
<organism evidence="1 2">
    <name type="scientific">Hyaloperonospora arabidopsidis (strain Emoy2)</name>
    <name type="common">Downy mildew agent</name>
    <name type="synonym">Peronospora arabidopsidis</name>
    <dbReference type="NCBI Taxonomy" id="559515"/>
    <lineage>
        <taxon>Eukaryota</taxon>
        <taxon>Sar</taxon>
        <taxon>Stramenopiles</taxon>
        <taxon>Oomycota</taxon>
        <taxon>Peronosporomycetes</taxon>
        <taxon>Peronosporales</taxon>
        <taxon>Peronosporaceae</taxon>
        <taxon>Hyaloperonospora</taxon>
    </lineage>
</organism>
<protein>
    <submittedName>
        <fullName evidence="1">Uncharacterized protein</fullName>
    </submittedName>
</protein>
<sequence length="70" mass="8228">MLFTTKTCCRRCISCFGCYWCCSCLAQCDTRQTNALFSLDQLENNVLYTIGKRFWCALPRSLTSRFCKRF</sequence>
<keyword evidence="2" id="KW-1185">Reference proteome</keyword>
<dbReference type="InParanoid" id="M4B9S8"/>
<dbReference type="VEuPathDB" id="FungiDB:HpaG803038"/>
<proteinExistence type="predicted"/>
<evidence type="ECO:0000313" key="1">
    <source>
        <dbReference type="EnsemblProtists" id="HpaP803038"/>
    </source>
</evidence>
<dbReference type="AlphaFoldDB" id="M4B9S8"/>
<dbReference type="Proteomes" id="UP000011713">
    <property type="component" value="Unassembled WGS sequence"/>
</dbReference>
<reference evidence="2" key="1">
    <citation type="journal article" date="2010" name="Science">
        <title>Signatures of adaptation to obligate biotrophy in the Hyaloperonospora arabidopsidis genome.</title>
        <authorList>
            <person name="Baxter L."/>
            <person name="Tripathy S."/>
            <person name="Ishaque N."/>
            <person name="Boot N."/>
            <person name="Cabral A."/>
            <person name="Kemen E."/>
            <person name="Thines M."/>
            <person name="Ah-Fong A."/>
            <person name="Anderson R."/>
            <person name="Badejoko W."/>
            <person name="Bittner-Eddy P."/>
            <person name="Boore J.L."/>
            <person name="Chibucos M.C."/>
            <person name="Coates M."/>
            <person name="Dehal P."/>
            <person name="Delehaunty K."/>
            <person name="Dong S."/>
            <person name="Downton P."/>
            <person name="Dumas B."/>
            <person name="Fabro G."/>
            <person name="Fronick C."/>
            <person name="Fuerstenberg S.I."/>
            <person name="Fulton L."/>
            <person name="Gaulin E."/>
            <person name="Govers F."/>
            <person name="Hughes L."/>
            <person name="Humphray S."/>
            <person name="Jiang R.H."/>
            <person name="Judelson H."/>
            <person name="Kamoun S."/>
            <person name="Kyung K."/>
            <person name="Meijer H."/>
            <person name="Minx P."/>
            <person name="Morris P."/>
            <person name="Nelson J."/>
            <person name="Phuntumart V."/>
            <person name="Qutob D."/>
            <person name="Rehmany A."/>
            <person name="Rougon-Cardoso A."/>
            <person name="Ryden P."/>
            <person name="Torto-Alalibo T."/>
            <person name="Studholme D."/>
            <person name="Wang Y."/>
            <person name="Win J."/>
            <person name="Wood J."/>
            <person name="Clifton S.W."/>
            <person name="Rogers J."/>
            <person name="Van den Ackerveken G."/>
            <person name="Jones J.D."/>
            <person name="McDowell J.M."/>
            <person name="Beynon J."/>
            <person name="Tyler B.M."/>
        </authorList>
    </citation>
    <scope>NUCLEOTIDE SEQUENCE [LARGE SCALE GENOMIC DNA]</scope>
    <source>
        <strain evidence="2">Emoy2</strain>
    </source>
</reference>
<evidence type="ECO:0000313" key="2">
    <source>
        <dbReference type="Proteomes" id="UP000011713"/>
    </source>
</evidence>
<reference evidence="1" key="2">
    <citation type="submission" date="2015-06" db="UniProtKB">
        <authorList>
            <consortium name="EnsemblProtists"/>
        </authorList>
    </citation>
    <scope>IDENTIFICATION</scope>
    <source>
        <strain evidence="1">Emoy2</strain>
    </source>
</reference>
<dbReference type="EnsemblProtists" id="HpaT810125">
    <property type="protein sequence ID" value="HpaP810125"/>
    <property type="gene ID" value="HpaG810125"/>
</dbReference>
<name>M4B9S8_HYAAE</name>
<dbReference type="HOGENOM" id="CLU_2763251_0_0_1"/>
<dbReference type="EMBL" id="ABWE02000678">
    <property type="status" value="NOT_ANNOTATED_CDS"/>
    <property type="molecule type" value="Genomic_DNA"/>
</dbReference>
<dbReference type="VEuPathDB" id="FungiDB:HpaG810125"/>